<dbReference type="PROSITE" id="PS00303">
    <property type="entry name" value="S100_CABP"/>
    <property type="match status" value="1"/>
</dbReference>
<reference evidence="7" key="1">
    <citation type="submission" date="2025-08" db="UniProtKB">
        <authorList>
            <consortium name="Ensembl"/>
        </authorList>
    </citation>
    <scope>IDENTIFICATION</scope>
</reference>
<dbReference type="Pfam" id="PF01023">
    <property type="entry name" value="S_100"/>
    <property type="match status" value="1"/>
</dbReference>
<organism evidence="7 8">
    <name type="scientific">Acanthochromis polyacanthus</name>
    <name type="common">spiny chromis</name>
    <dbReference type="NCBI Taxonomy" id="80966"/>
    <lineage>
        <taxon>Eukaryota</taxon>
        <taxon>Metazoa</taxon>
        <taxon>Chordata</taxon>
        <taxon>Craniata</taxon>
        <taxon>Vertebrata</taxon>
        <taxon>Euteleostomi</taxon>
        <taxon>Actinopterygii</taxon>
        <taxon>Neopterygii</taxon>
        <taxon>Teleostei</taxon>
        <taxon>Neoteleostei</taxon>
        <taxon>Acanthomorphata</taxon>
        <taxon>Ovalentaria</taxon>
        <taxon>Pomacentridae</taxon>
        <taxon>Acanthochromis</taxon>
    </lineage>
</organism>
<dbReference type="InterPro" id="IPR002048">
    <property type="entry name" value="EF_hand_dom"/>
</dbReference>
<evidence type="ECO:0000313" key="7">
    <source>
        <dbReference type="Ensembl" id="ENSAPOP00000023600.1"/>
    </source>
</evidence>
<keyword evidence="2 5" id="KW-0479">Metal-binding</keyword>
<dbReference type="InterPro" id="IPR013787">
    <property type="entry name" value="S100_Ca-bd_sub"/>
</dbReference>
<dbReference type="Gene3D" id="1.10.238.10">
    <property type="entry name" value="EF-hand"/>
    <property type="match status" value="1"/>
</dbReference>
<dbReference type="Pfam" id="PF00036">
    <property type="entry name" value="EF-hand_1"/>
    <property type="match status" value="1"/>
</dbReference>
<dbReference type="PANTHER" id="PTHR11639">
    <property type="entry name" value="S100 CALCIUM-BINDING PROTEIN"/>
    <property type="match status" value="1"/>
</dbReference>
<comment type="similarity">
    <text evidence="1 5">Belongs to the S-100 family.</text>
</comment>
<dbReference type="InterPro" id="IPR034325">
    <property type="entry name" value="S-100_dom"/>
</dbReference>
<dbReference type="SMART" id="SM01394">
    <property type="entry name" value="S_100"/>
    <property type="match status" value="1"/>
</dbReference>
<dbReference type="InParanoid" id="A0A3Q1H3K0"/>
<dbReference type="GO" id="GO:0046914">
    <property type="term" value="F:transition metal ion binding"/>
    <property type="evidence" value="ECO:0007669"/>
    <property type="project" value="InterPro"/>
</dbReference>
<dbReference type="Ensembl" id="ENSAPOT00000010891.1">
    <property type="protein sequence ID" value="ENSAPOP00000023600.1"/>
    <property type="gene ID" value="ENSAPOG00000005518.1"/>
</dbReference>
<dbReference type="GO" id="GO:0048306">
    <property type="term" value="F:calcium-dependent protein binding"/>
    <property type="evidence" value="ECO:0007669"/>
    <property type="project" value="TreeGrafter"/>
</dbReference>
<dbReference type="AlphaFoldDB" id="A0A3Q1H3K0"/>
<dbReference type="GO" id="GO:0005509">
    <property type="term" value="F:calcium ion binding"/>
    <property type="evidence" value="ECO:0007669"/>
    <property type="project" value="InterPro"/>
</dbReference>
<dbReference type="SMART" id="SM00054">
    <property type="entry name" value="EFh"/>
    <property type="match status" value="1"/>
</dbReference>
<evidence type="ECO:0000259" key="6">
    <source>
        <dbReference type="PROSITE" id="PS50222"/>
    </source>
</evidence>
<dbReference type="InterPro" id="IPR018247">
    <property type="entry name" value="EF_Hand_1_Ca_BS"/>
</dbReference>
<keyword evidence="4 5" id="KW-0106">Calcium</keyword>
<dbReference type="CDD" id="cd00213">
    <property type="entry name" value="S-100"/>
    <property type="match status" value="1"/>
</dbReference>
<evidence type="ECO:0000256" key="5">
    <source>
        <dbReference type="RuleBase" id="RU361184"/>
    </source>
</evidence>
<evidence type="ECO:0000256" key="3">
    <source>
        <dbReference type="ARBA" id="ARBA00022737"/>
    </source>
</evidence>
<proteinExistence type="inferred from homology"/>
<keyword evidence="3" id="KW-0677">Repeat</keyword>
<feature type="domain" description="EF-hand" evidence="6">
    <location>
        <begin position="53"/>
        <end position="88"/>
    </location>
</feature>
<evidence type="ECO:0000256" key="4">
    <source>
        <dbReference type="ARBA" id="ARBA00022837"/>
    </source>
</evidence>
<evidence type="ECO:0000256" key="2">
    <source>
        <dbReference type="ARBA" id="ARBA00022723"/>
    </source>
</evidence>
<keyword evidence="8" id="KW-1185">Reference proteome</keyword>
<dbReference type="InterPro" id="IPR011992">
    <property type="entry name" value="EF-hand-dom_pair"/>
</dbReference>
<dbReference type="Proteomes" id="UP000257200">
    <property type="component" value="Unplaced"/>
</dbReference>
<dbReference type="GeneTree" id="ENSGT01150000287635"/>
<evidence type="ECO:0000313" key="8">
    <source>
        <dbReference type="Proteomes" id="UP000257200"/>
    </source>
</evidence>
<dbReference type="InterPro" id="IPR001751">
    <property type="entry name" value="S100/CaBP7/8-like_CS"/>
</dbReference>
<reference evidence="7" key="2">
    <citation type="submission" date="2025-09" db="UniProtKB">
        <authorList>
            <consortium name="Ensembl"/>
        </authorList>
    </citation>
    <scope>IDENTIFICATION</scope>
</reference>
<dbReference type="PANTHER" id="PTHR11639:SF134">
    <property type="entry name" value="PROTEIN S100-A1-RELATED"/>
    <property type="match status" value="1"/>
</dbReference>
<dbReference type="SUPFAM" id="SSF47473">
    <property type="entry name" value="EF-hand"/>
    <property type="match status" value="1"/>
</dbReference>
<sequence length="107" mass="11849">MEPKCSRLDMCVGLLIDTFCNFSGTDDDSSTLSKGELKTLLQKELPFTLDHATDKARLDEVFATLDGDKDGVINFEEFVSMVGAVAALCHEHFSEMRKQAECQMPAL</sequence>
<dbReference type="PROSITE" id="PS50222">
    <property type="entry name" value="EF_HAND_2"/>
    <property type="match status" value="1"/>
</dbReference>
<name>A0A3Q1H3K0_9TELE</name>
<dbReference type="PROSITE" id="PS00018">
    <property type="entry name" value="EF_HAND_1"/>
    <property type="match status" value="1"/>
</dbReference>
<evidence type="ECO:0000256" key="1">
    <source>
        <dbReference type="ARBA" id="ARBA00007323"/>
    </source>
</evidence>
<accession>A0A3Q1H3K0</accession>
<protein>
    <recommendedName>
        <fullName evidence="5">Protein S100</fullName>
    </recommendedName>
    <alternativeName>
        <fullName evidence="5">S100 calcium-binding protein</fullName>
    </alternativeName>
</protein>
<dbReference type="STRING" id="80966.ENSAPOP00000023600"/>